<dbReference type="AlphaFoldDB" id="A0A3S5C5G5"/>
<dbReference type="EMBL" id="CAAALY010252835">
    <property type="protein sequence ID" value="VEL36661.1"/>
    <property type="molecule type" value="Genomic_DNA"/>
</dbReference>
<keyword evidence="2" id="KW-1185">Reference proteome</keyword>
<comment type="caution">
    <text evidence="1">The sequence shown here is derived from an EMBL/GenBank/DDBJ whole genome shotgun (WGS) entry which is preliminary data.</text>
</comment>
<name>A0A3S5C5G5_9PLAT</name>
<sequence>MCLSGPLKPSQAATYRLTLQTARLPTMHPPNPSLPAGLSGMIDSAVFPLDLTTPRRRDGQVLQEKASAVFTN</sequence>
<gene>
    <name evidence="1" type="ORF">PXEA_LOCUS30101</name>
</gene>
<proteinExistence type="predicted"/>
<evidence type="ECO:0000313" key="1">
    <source>
        <dbReference type="EMBL" id="VEL36661.1"/>
    </source>
</evidence>
<accession>A0A3S5C5G5</accession>
<evidence type="ECO:0000313" key="2">
    <source>
        <dbReference type="Proteomes" id="UP000784294"/>
    </source>
</evidence>
<dbReference type="Proteomes" id="UP000784294">
    <property type="component" value="Unassembled WGS sequence"/>
</dbReference>
<organism evidence="1 2">
    <name type="scientific">Protopolystoma xenopodis</name>
    <dbReference type="NCBI Taxonomy" id="117903"/>
    <lineage>
        <taxon>Eukaryota</taxon>
        <taxon>Metazoa</taxon>
        <taxon>Spiralia</taxon>
        <taxon>Lophotrochozoa</taxon>
        <taxon>Platyhelminthes</taxon>
        <taxon>Monogenea</taxon>
        <taxon>Polyopisthocotylea</taxon>
        <taxon>Polystomatidea</taxon>
        <taxon>Polystomatidae</taxon>
        <taxon>Protopolystoma</taxon>
    </lineage>
</organism>
<protein>
    <submittedName>
        <fullName evidence="1">Uncharacterized protein</fullName>
    </submittedName>
</protein>
<reference evidence="1" key="1">
    <citation type="submission" date="2018-11" db="EMBL/GenBank/DDBJ databases">
        <authorList>
            <consortium name="Pathogen Informatics"/>
        </authorList>
    </citation>
    <scope>NUCLEOTIDE SEQUENCE</scope>
</reference>